<name>A0AAD5BCB3_9ASCO</name>
<keyword evidence="2" id="KW-1185">Reference proteome</keyword>
<dbReference type="AlphaFoldDB" id="A0AAD5BCB3"/>
<dbReference type="GeneID" id="76151868"/>
<reference evidence="1 2" key="1">
    <citation type="journal article" date="2022" name="DNA Res.">
        <title>Genome analysis of five recently described species of the CUG-Ser clade uncovers Candida theae as a new hybrid lineage with pathogenic potential in the Candida parapsilosis species complex.</title>
        <authorList>
            <person name="Mixao V."/>
            <person name="Del Olmo V."/>
            <person name="Hegedusova E."/>
            <person name="Saus E."/>
            <person name="Pryszcz L."/>
            <person name="Cillingova A."/>
            <person name="Nosek J."/>
            <person name="Gabaldon T."/>
        </authorList>
    </citation>
    <scope>NUCLEOTIDE SEQUENCE [LARGE SCALE GENOMIC DNA]</scope>
    <source>
        <strain evidence="1 2">CBS 12239</strain>
    </source>
</reference>
<sequence>MDYVGVEERDEQTVMMKLPLEIFFRIFQILDSSGKLHPKFMRVCKAFYAMILPLIYRAPHLRATNFFNFVETLSNNKPLGNFIINLDLAYVIQSGKNAFVARLLKQSRKNLECFVAPQTSFGLGPLIALKNCQNLKVLDLRLVSETVNLAQLFHSIENLSSLTHLSFPRSSIEISDYERISWPTKLTFLRLSGGISDEFLYHSKFPQSITNMELAHCPAISDMGLKQVLYRVGAQLTTLKIQYPMPALKQNTLDEVFYFCPNLRVLEISVDYVSSMFFDEQYLGYPDTPRPLRTLYINSSGMLGTSTKLDPMDLAVALDDDRLPLLKNVQCTAKLGWDPKSDAVQFIVDKLDERGGGLYIGY</sequence>
<comment type="caution">
    <text evidence="1">The sequence shown here is derived from an EMBL/GenBank/DDBJ whole genome shotgun (WGS) entry which is preliminary data.</text>
</comment>
<protein>
    <recommendedName>
        <fullName evidence="3">F-box domain-containing protein</fullName>
    </recommendedName>
</protein>
<proteinExistence type="predicted"/>
<dbReference type="RefSeq" id="XP_051607673.1">
    <property type="nucleotide sequence ID" value="XM_051753268.1"/>
</dbReference>
<dbReference type="SUPFAM" id="SSF52047">
    <property type="entry name" value="RNI-like"/>
    <property type="match status" value="1"/>
</dbReference>
<evidence type="ECO:0008006" key="3">
    <source>
        <dbReference type="Google" id="ProtNLM"/>
    </source>
</evidence>
<gene>
    <name evidence="1" type="ORF">KGF57_003810</name>
</gene>
<evidence type="ECO:0000313" key="1">
    <source>
        <dbReference type="EMBL" id="KAI5954786.1"/>
    </source>
</evidence>
<dbReference type="Proteomes" id="UP001204833">
    <property type="component" value="Unassembled WGS sequence"/>
</dbReference>
<accession>A0AAD5BCB3</accession>
<dbReference type="EMBL" id="JAIHNG010000133">
    <property type="protein sequence ID" value="KAI5954786.1"/>
    <property type="molecule type" value="Genomic_DNA"/>
</dbReference>
<dbReference type="CDD" id="cd09917">
    <property type="entry name" value="F-box_SF"/>
    <property type="match status" value="1"/>
</dbReference>
<evidence type="ECO:0000313" key="2">
    <source>
        <dbReference type="Proteomes" id="UP001204833"/>
    </source>
</evidence>
<dbReference type="InterPro" id="IPR032675">
    <property type="entry name" value="LRR_dom_sf"/>
</dbReference>
<organism evidence="1 2">
    <name type="scientific">Candida theae</name>
    <dbReference type="NCBI Taxonomy" id="1198502"/>
    <lineage>
        <taxon>Eukaryota</taxon>
        <taxon>Fungi</taxon>
        <taxon>Dikarya</taxon>
        <taxon>Ascomycota</taxon>
        <taxon>Saccharomycotina</taxon>
        <taxon>Pichiomycetes</taxon>
        <taxon>Debaryomycetaceae</taxon>
        <taxon>Candida/Lodderomyces clade</taxon>
        <taxon>Candida</taxon>
    </lineage>
</organism>
<dbReference type="Gene3D" id="3.80.10.10">
    <property type="entry name" value="Ribonuclease Inhibitor"/>
    <property type="match status" value="1"/>
</dbReference>